<comment type="subcellular location">
    <subcellularLocation>
        <location evidence="1">Nucleus</location>
    </subcellularLocation>
</comment>
<proteinExistence type="inferred from homology"/>
<evidence type="ECO:0000256" key="3">
    <source>
        <dbReference type="ARBA" id="ARBA00023242"/>
    </source>
</evidence>
<dbReference type="AlphaFoldDB" id="A0A7J6CNQ2"/>
<keyword evidence="3" id="KW-0539">Nucleus</keyword>
<evidence type="ECO:0000256" key="1">
    <source>
        <dbReference type="ARBA" id="ARBA00004123"/>
    </source>
</evidence>
<protein>
    <recommendedName>
        <fullName evidence="7">Integrator complex subunit 2</fullName>
    </recommendedName>
</protein>
<dbReference type="PANTHER" id="PTHR28608">
    <property type="entry name" value="INTEGRATOR COMPLEX SUBUNIT 2"/>
    <property type="match status" value="1"/>
</dbReference>
<dbReference type="InterPro" id="IPR026236">
    <property type="entry name" value="Int2_metazoa"/>
</dbReference>
<dbReference type="PANTHER" id="PTHR28608:SF1">
    <property type="entry name" value="INTEGRATOR COMPLEX SUBUNIT 2"/>
    <property type="match status" value="1"/>
</dbReference>
<reference evidence="5 6" key="1">
    <citation type="submission" date="2020-04" db="EMBL/GenBank/DDBJ databases">
        <title>Chromosome-level genome assembly of a cyprinid fish Onychostoma macrolepis by integration of Nanopore Sequencing, Bionano and Hi-C technology.</title>
        <authorList>
            <person name="Wang D."/>
        </authorList>
    </citation>
    <scope>NUCLEOTIDE SEQUENCE [LARGE SCALE GENOMIC DNA]</scope>
    <source>
        <strain evidence="5">SWU-2019</strain>
        <tissue evidence="5">Muscle</tissue>
    </source>
</reference>
<accession>A0A7J6CNQ2</accession>
<dbReference type="PRINTS" id="PR02105">
    <property type="entry name" value="INTSUBUNIT2"/>
</dbReference>
<evidence type="ECO:0000313" key="6">
    <source>
        <dbReference type="Proteomes" id="UP000579812"/>
    </source>
</evidence>
<dbReference type="InterPro" id="IPR029321">
    <property type="entry name" value="INTS2"/>
</dbReference>
<dbReference type="GO" id="GO:0032039">
    <property type="term" value="C:integrator complex"/>
    <property type="evidence" value="ECO:0007669"/>
    <property type="project" value="InterPro"/>
</dbReference>
<gene>
    <name evidence="5" type="ORF">G5714_010872</name>
</gene>
<organism evidence="5 6">
    <name type="scientific">Onychostoma macrolepis</name>
    <dbReference type="NCBI Taxonomy" id="369639"/>
    <lineage>
        <taxon>Eukaryota</taxon>
        <taxon>Metazoa</taxon>
        <taxon>Chordata</taxon>
        <taxon>Craniata</taxon>
        <taxon>Vertebrata</taxon>
        <taxon>Euteleostomi</taxon>
        <taxon>Actinopterygii</taxon>
        <taxon>Neopterygii</taxon>
        <taxon>Teleostei</taxon>
        <taxon>Ostariophysi</taxon>
        <taxon>Cypriniformes</taxon>
        <taxon>Cyprinidae</taxon>
        <taxon>Acrossocheilinae</taxon>
        <taxon>Onychostoma</taxon>
    </lineage>
</organism>
<feature type="compositionally biased region" description="Polar residues" evidence="4">
    <location>
        <begin position="22"/>
        <end position="33"/>
    </location>
</feature>
<comment type="caution">
    <text evidence="5">The sequence shown here is derived from an EMBL/GenBank/DDBJ whole genome shotgun (WGS) entry which is preliminary data.</text>
</comment>
<evidence type="ECO:0000313" key="5">
    <source>
        <dbReference type="EMBL" id="KAF4108113.1"/>
    </source>
</evidence>
<evidence type="ECO:0008006" key="7">
    <source>
        <dbReference type="Google" id="ProtNLM"/>
    </source>
</evidence>
<evidence type="ECO:0000256" key="4">
    <source>
        <dbReference type="SAM" id="MobiDB-lite"/>
    </source>
</evidence>
<comment type="similarity">
    <text evidence="2">Belongs to the Integrator subunit 2 family.</text>
</comment>
<dbReference type="EMBL" id="JAAMOB010000010">
    <property type="protein sequence ID" value="KAF4108113.1"/>
    <property type="molecule type" value="Genomic_DNA"/>
</dbReference>
<feature type="region of interest" description="Disordered" evidence="4">
    <location>
        <begin position="1"/>
        <end position="43"/>
    </location>
</feature>
<evidence type="ECO:0000256" key="2">
    <source>
        <dbReference type="ARBA" id="ARBA00006705"/>
    </source>
</evidence>
<dbReference type="Pfam" id="PF14750">
    <property type="entry name" value="INTS2"/>
    <property type="match status" value="1"/>
</dbReference>
<dbReference type="Proteomes" id="UP000579812">
    <property type="component" value="Unassembled WGS sequence"/>
</dbReference>
<dbReference type="GO" id="GO:0034472">
    <property type="term" value="P:snRNA 3'-end processing"/>
    <property type="evidence" value="ECO:0007669"/>
    <property type="project" value="TreeGrafter"/>
</dbReference>
<keyword evidence="6" id="KW-1185">Reference proteome</keyword>
<sequence>MYASYSGDDLGSPSLHLRPSTVEENQASGVYNTHSKRKSGETEALDELSAAWRPKKEDGSADWCSSTSLAPRLAWIRPLAAPVNFSRMADSASLQFVSPYAFEAMQKVDVARLAALSDPELRLLLPCLVRMALCAPADQSNTWAQDKKLILRLLSGVEAVNSIVALLSVDFHALEQDARKEQQLRHKAGGSNGESILVSQLQHGLTLEFEHSDPLRRLRLALSELLAIMNKVADSNGEFFLKSSELFESPVYLEEVADVLCILQAELPSLLPIIEVAEALLHVRNGEWFLCLLVANVPDSFSEVCRGLIKNGERQDEESMGGRRRTEALRQLCQMNPSQALNIRAMVVEECHLPGLGVALTLDYKPDMADEAVSPLVSYVSGLLLGTNAKVRTWFSMFIRNGQQRKRESSSVLWQMRRQLLLELVAILPRSRSTHVPNDSDMDSESSSGYSGLREEHVVKASALLRLYCALMGIAGLRPTDEEAEQLLQLMTSRPPATPAGVRFVSLSFCKLLAFPTLVSTPEQEQLMVMWLSWMIKEEEYFESAAGVSASFGEMLLLVAMYFHSNQLSAIIELVCSTLGMKIAIKPSSLSKMKTIFTQEIFTEQVVTAHAVRVAVTNNLSANITGFLPIHCIYQLLRSRAFTKHKVSIKDWIFRQLCETTTPLHTQLLPLIDVYINSILTPASKTNPEATNQPITEQEILNVFQGLAGGDGGKVRSRYTITTQLLILYYILSYEEALLANTKTLALMQKKPKSYSPALMDQIPIKHLIRQAQGLQQELGGLHSALLRLLATNYPHLCMVEDWISEEEVTGTLPLLRKMLLTSSTCKYSQTQLREAFQNVLSGGPRLLRILEHLTLLSAGDLIPYAEALTASMGLLLEDGVSRRILQTVNKLWMVLNTVMPRKLWVMTVNALQPSVKLLRQQKYTQNDLMVDPLIVLRCDSRIFRCPPLMDVTLHMLNGYLLASKAYLNAHLKETAEFERQAQTVSNLGLSGQPDTPEVTREELKNALLAAQDSAAVQILLEVQCLICCLLHQMFIADPNIAKLVHFQGYPQALLPLTVAGIPSMHICLDFIPELLAQPQLEKQIFAIQLLSHLCTQYALPKSLSVARLAISVMGTLLTVLTRAKRFAFFMPTLPCLVSFCKAFPPLFDDAMSLLVQVGQVSAADVTTKARDIDPLIARLQYLRQKPQEIPLSESKYSLCKRSAEELGGADPDVQLCYQIEATFMDIISSSTQAL</sequence>
<name>A0A7J6CNQ2_9TELE</name>